<evidence type="ECO:0000313" key="5">
    <source>
        <dbReference type="EMBL" id="KAK5994089.1"/>
    </source>
</evidence>
<gene>
    <name evidence="5" type="ORF">PT974_07529</name>
</gene>
<dbReference type="SUPFAM" id="SSF48208">
    <property type="entry name" value="Six-hairpin glycosidases"/>
    <property type="match status" value="1"/>
</dbReference>
<dbReference type="PANTHER" id="PTHR31084:SF3">
    <property type="entry name" value="ALPHA-FUCOSIDASE A"/>
    <property type="match status" value="1"/>
</dbReference>
<protein>
    <submittedName>
        <fullName evidence="5">Alpha-fucosidase A</fullName>
    </submittedName>
</protein>
<sequence>MYSAIASGLLLASLAEARSFWASAPATYGSQNTDQYMLKTAYPVGNGRLGAVHFGGPGAEKISLNHDSLWSGGPFESTDYRGGNPQAAVNSALPSIREKIFKDGTGDVNALLGKGDHYGSYRVLANLTISLDHGSSYKNYKRTLDLETATHKTTYQVDGATYTTDLFCSYPAQACVYRVSSDKDLPAITVHFENLQVDSGLVNSSCDKNLARHTGVTQKGPPEGMKYDAIARIAGNNVKSTCDNGALKIAPVKGQKSITLVVSAGTNFDQKKGNAENNYSFKGEDPAAEVESTSSKAAGCSYDSLFKDHIADYRSLFNAFTLNLPDVKGSATKETASIIAAYSSAGDGDPFVDALLFDLGRFMLITSSRENSLPANLQGVWASEFNPAWSADYHANINVQMNYWAADQTGLSRTSQALWNYMQYNWAPRGSETAELLYGAKGWVVHNEMNIFGHSGMKDGTGWANYPAAAAWMMQHVWDNFEYTQDVNWLRSQGYPLIRAIAEFWLSQLQKDDFFKDGTLVVNPCNSPEHGPTTFGCTHYQQLIQQVFEATLTASTLVGEKDRKFLQEVSDKLAILDRGIHVATWGGLKEWKLPDSYGQEAPNTHRHLSHLVGWHPGYSVASFEGGYSNSTIQAAVAETLKTRGPGNAEDANAGWEKVWRAACWARLNNTEQAYFELKYAIDQNFAANGFSMYQDISAPFQIDANFGLSGAVLAMLIVDMPVTHAVDPNKPRTVVLGPAIPAIWGGGSVKGMRLRGGKSVDFSWDKNGKVDKATVHGSGKPVRLVNVDGKVLA</sequence>
<dbReference type="InterPro" id="IPR027414">
    <property type="entry name" value="GH95_N_dom"/>
</dbReference>
<feature type="signal peptide" evidence="1">
    <location>
        <begin position="1"/>
        <end position="17"/>
    </location>
</feature>
<organism evidence="5 6">
    <name type="scientific">Cladobotryum mycophilum</name>
    <dbReference type="NCBI Taxonomy" id="491253"/>
    <lineage>
        <taxon>Eukaryota</taxon>
        <taxon>Fungi</taxon>
        <taxon>Dikarya</taxon>
        <taxon>Ascomycota</taxon>
        <taxon>Pezizomycotina</taxon>
        <taxon>Sordariomycetes</taxon>
        <taxon>Hypocreomycetidae</taxon>
        <taxon>Hypocreales</taxon>
        <taxon>Hypocreaceae</taxon>
        <taxon>Cladobotryum</taxon>
    </lineage>
</organism>
<proteinExistence type="predicted"/>
<dbReference type="Pfam" id="PF14498">
    <property type="entry name" value="Glyco_hyd_65N_2"/>
    <property type="match status" value="1"/>
</dbReference>
<feature type="domain" description="Alpha fucosidase A-like C-terminal" evidence="3">
    <location>
        <begin position="734"/>
        <end position="777"/>
    </location>
</feature>
<dbReference type="PANTHER" id="PTHR31084">
    <property type="entry name" value="ALPHA-L-FUCOSIDASE 2"/>
    <property type="match status" value="1"/>
</dbReference>
<feature type="domain" description="Glycosyl hydrolase family 95 N-terminal" evidence="2">
    <location>
        <begin position="21"/>
        <end position="270"/>
    </location>
</feature>
<dbReference type="Proteomes" id="UP001338125">
    <property type="component" value="Unassembled WGS sequence"/>
</dbReference>
<evidence type="ECO:0000259" key="4">
    <source>
        <dbReference type="Pfam" id="PF22124"/>
    </source>
</evidence>
<dbReference type="Gene3D" id="1.50.10.10">
    <property type="match status" value="1"/>
</dbReference>
<dbReference type="InterPro" id="IPR016518">
    <property type="entry name" value="Alpha-L-fucosidase"/>
</dbReference>
<dbReference type="InterPro" id="IPR008928">
    <property type="entry name" value="6-hairpin_glycosidase_sf"/>
</dbReference>
<dbReference type="PIRSF" id="PIRSF007663">
    <property type="entry name" value="UCP007663"/>
    <property type="match status" value="1"/>
</dbReference>
<name>A0ABR0SPI6_9HYPO</name>
<accession>A0ABR0SPI6</accession>
<keyword evidence="1" id="KW-0732">Signal</keyword>
<evidence type="ECO:0000259" key="2">
    <source>
        <dbReference type="Pfam" id="PF14498"/>
    </source>
</evidence>
<comment type="caution">
    <text evidence="5">The sequence shown here is derived from an EMBL/GenBank/DDBJ whole genome shotgun (WGS) entry which is preliminary data.</text>
</comment>
<dbReference type="InterPro" id="IPR054363">
    <property type="entry name" value="GH95_cat"/>
</dbReference>
<dbReference type="Pfam" id="PF22124">
    <property type="entry name" value="Glyco_hydro_95_cat"/>
    <property type="match status" value="1"/>
</dbReference>
<feature type="chain" id="PRO_5045161540" evidence="1">
    <location>
        <begin position="18"/>
        <end position="793"/>
    </location>
</feature>
<reference evidence="5 6" key="1">
    <citation type="submission" date="2024-01" db="EMBL/GenBank/DDBJ databases">
        <title>Complete genome of Cladobotryum mycophilum ATHUM6906.</title>
        <authorList>
            <person name="Christinaki A.C."/>
            <person name="Myridakis A.I."/>
            <person name="Kouvelis V.N."/>
        </authorList>
    </citation>
    <scope>NUCLEOTIDE SEQUENCE [LARGE SCALE GENOMIC DNA]</scope>
    <source>
        <strain evidence="5 6">ATHUM6906</strain>
    </source>
</reference>
<dbReference type="EMBL" id="JAVFKD010000012">
    <property type="protein sequence ID" value="KAK5994089.1"/>
    <property type="molecule type" value="Genomic_DNA"/>
</dbReference>
<dbReference type="InterPro" id="IPR012341">
    <property type="entry name" value="6hp_glycosidase-like_sf"/>
</dbReference>
<dbReference type="Pfam" id="PF21307">
    <property type="entry name" value="Glyco_hydro_95_C"/>
    <property type="match status" value="1"/>
</dbReference>
<keyword evidence="6" id="KW-1185">Reference proteome</keyword>
<feature type="domain" description="Glycosyl hydrolase family 95 catalytic" evidence="4">
    <location>
        <begin position="301"/>
        <end position="716"/>
    </location>
</feature>
<dbReference type="InterPro" id="IPR049053">
    <property type="entry name" value="AFCA-like_C"/>
</dbReference>
<evidence type="ECO:0000259" key="3">
    <source>
        <dbReference type="Pfam" id="PF21307"/>
    </source>
</evidence>
<evidence type="ECO:0000256" key="1">
    <source>
        <dbReference type="SAM" id="SignalP"/>
    </source>
</evidence>
<evidence type="ECO:0000313" key="6">
    <source>
        <dbReference type="Proteomes" id="UP001338125"/>
    </source>
</evidence>